<keyword evidence="7" id="KW-1133">Transmembrane helix</keyword>
<evidence type="ECO:0000256" key="1">
    <source>
        <dbReference type="ARBA" id="ARBA00005964"/>
    </source>
</evidence>
<dbReference type="PROSITE" id="PS00122">
    <property type="entry name" value="CARBOXYLESTERASE_B_1"/>
    <property type="match status" value="1"/>
</dbReference>
<evidence type="ECO:0000256" key="5">
    <source>
        <dbReference type="ARBA" id="ARBA00023180"/>
    </source>
</evidence>
<comment type="similarity">
    <text evidence="1 6">Belongs to the type-B carboxylesterase/lipase family.</text>
</comment>
<keyword evidence="4 6" id="KW-0378">Hydrolase</keyword>
<keyword evidence="7" id="KW-0472">Membrane</keyword>
<feature type="domain" description="Carboxylesterase type B" evidence="8">
    <location>
        <begin position="59"/>
        <end position="321"/>
    </location>
</feature>
<dbReference type="PANTHER" id="PTHR43142:SF1">
    <property type="entry name" value="CARBOXYLIC ESTER HYDROLASE"/>
    <property type="match status" value="1"/>
</dbReference>
<name>A0A7R8VSZ5_TIMDO</name>
<dbReference type="Pfam" id="PF00135">
    <property type="entry name" value="COesterase"/>
    <property type="match status" value="2"/>
</dbReference>
<dbReference type="InterPro" id="IPR019826">
    <property type="entry name" value="Carboxylesterase_B_AS"/>
</dbReference>
<sequence>MASLVLTDSSQLKALKSYQTKLYLIYVMGVQACTTRVVFTYVLLTILCLRPSQASSQDSPLVTVAQGSLIGSFMTSRCGRQFYAFQSIPYARPPVGDLRFAPPKAALPWTEVLNATSDVPVMCLQKNYLLPNPSVSGVEDCLVLNVFTPEINPSRPLDVMVYIHGGGFFSGTGATVYNGPDYLMDKDIVLVTFNYRLGALGFLSTGDDEAPGNLGLKDQVTALRWVRDNIEAFGGNPNSVTIFGQSAGSSCVHYHILSKMSAGLFHRAISQSGTALNVFAWPVDGLDLARRQARLMGCPERNTTELVACLRAADAGDLINSGDAFHCVSLPVKASVSENVRPHGLEHNGIGKVELEEVNPHLHGGRVENHLEKTTPSSPDRDSNLHLPVLSSRAQHDKGTWSVDPLNVYGPVIETISLTDGEVFLTDLPFSLIKKRQFNHVPWIQGVVANEGIIRAAPIVVNATLLADLNRNLSSLGPELLQLQRSTCKDQVSSLWKNISDFYLARSLPITVERSKELIEARGYRSLHRSLRALHSKDTDSREVFLPQILATRLRTNMAKKLQQLDQRSFPPYEMLQRDRERNTCELYVHLFFFLGVSHSDDLIYLFKTPAFFPAFPEGHQDLKVVDTLVTLWTNFAKYGLVYCESNALDYAATEAGHSR</sequence>
<evidence type="ECO:0000256" key="2">
    <source>
        <dbReference type="ARBA" id="ARBA00010515"/>
    </source>
</evidence>
<proteinExistence type="inferred from homology"/>
<dbReference type="AlphaFoldDB" id="A0A7R8VSZ5"/>
<dbReference type="InterPro" id="IPR029058">
    <property type="entry name" value="AB_hydrolase_fold"/>
</dbReference>
<dbReference type="GO" id="GO:0052689">
    <property type="term" value="F:carboxylic ester hydrolase activity"/>
    <property type="evidence" value="ECO:0007669"/>
    <property type="project" value="UniProtKB-KW"/>
</dbReference>
<dbReference type="SUPFAM" id="SSF53474">
    <property type="entry name" value="alpha/beta-Hydrolases"/>
    <property type="match status" value="1"/>
</dbReference>
<dbReference type="InterPro" id="IPR002168">
    <property type="entry name" value="Lipase_GDXG_HIS_AS"/>
</dbReference>
<dbReference type="PANTHER" id="PTHR43142">
    <property type="entry name" value="CARBOXYLIC ESTER HYDROLASE"/>
    <property type="match status" value="1"/>
</dbReference>
<dbReference type="Gene3D" id="3.40.50.1820">
    <property type="entry name" value="alpha/beta hydrolase"/>
    <property type="match status" value="1"/>
</dbReference>
<evidence type="ECO:0000256" key="6">
    <source>
        <dbReference type="RuleBase" id="RU361235"/>
    </source>
</evidence>
<dbReference type="PROSITE" id="PS01173">
    <property type="entry name" value="LIPASE_GDXG_HIS"/>
    <property type="match status" value="1"/>
</dbReference>
<feature type="domain" description="Carboxylesterase type B" evidence="8">
    <location>
        <begin position="408"/>
        <end position="640"/>
    </location>
</feature>
<evidence type="ECO:0000256" key="3">
    <source>
        <dbReference type="ARBA" id="ARBA00022487"/>
    </source>
</evidence>
<evidence type="ECO:0000313" key="9">
    <source>
        <dbReference type="EMBL" id="CAD7204276.1"/>
    </source>
</evidence>
<evidence type="ECO:0000256" key="4">
    <source>
        <dbReference type="ARBA" id="ARBA00022801"/>
    </source>
</evidence>
<gene>
    <name evidence="9" type="ORF">TDIB3V08_LOCUS10435</name>
</gene>
<organism evidence="9">
    <name type="scientific">Timema douglasi</name>
    <name type="common">Walking stick</name>
    <dbReference type="NCBI Taxonomy" id="61478"/>
    <lineage>
        <taxon>Eukaryota</taxon>
        <taxon>Metazoa</taxon>
        <taxon>Ecdysozoa</taxon>
        <taxon>Arthropoda</taxon>
        <taxon>Hexapoda</taxon>
        <taxon>Insecta</taxon>
        <taxon>Pterygota</taxon>
        <taxon>Neoptera</taxon>
        <taxon>Polyneoptera</taxon>
        <taxon>Phasmatodea</taxon>
        <taxon>Timematodea</taxon>
        <taxon>Timematoidea</taxon>
        <taxon>Timematidae</taxon>
        <taxon>Timema</taxon>
    </lineage>
</organism>
<dbReference type="EC" id="3.1.1.-" evidence="6"/>
<reference evidence="9" key="1">
    <citation type="submission" date="2020-11" db="EMBL/GenBank/DDBJ databases">
        <authorList>
            <person name="Tran Van P."/>
        </authorList>
    </citation>
    <scope>NUCLEOTIDE SEQUENCE</scope>
</reference>
<dbReference type="EMBL" id="OA571976">
    <property type="protein sequence ID" value="CAD7204276.1"/>
    <property type="molecule type" value="Genomic_DNA"/>
</dbReference>
<keyword evidence="5" id="KW-0325">Glycoprotein</keyword>
<evidence type="ECO:0000259" key="8">
    <source>
        <dbReference type="Pfam" id="PF00135"/>
    </source>
</evidence>
<feature type="transmembrane region" description="Helical" evidence="7">
    <location>
        <begin position="23"/>
        <end position="47"/>
    </location>
</feature>
<dbReference type="InterPro" id="IPR002018">
    <property type="entry name" value="CarbesteraseB"/>
</dbReference>
<keyword evidence="7" id="KW-0812">Transmembrane</keyword>
<keyword evidence="3" id="KW-0719">Serine esterase</keyword>
<comment type="similarity">
    <text evidence="2">Belongs to the 'GDXG' lipolytic enzyme family.</text>
</comment>
<evidence type="ECO:0000256" key="7">
    <source>
        <dbReference type="SAM" id="Phobius"/>
    </source>
</evidence>
<protein>
    <recommendedName>
        <fullName evidence="6">Carboxylic ester hydrolase</fullName>
        <ecNumber evidence="6">3.1.1.-</ecNumber>
    </recommendedName>
</protein>
<accession>A0A7R8VSZ5</accession>